<dbReference type="Gene3D" id="3.80.10.10">
    <property type="entry name" value="Ribonuclease Inhibitor"/>
    <property type="match status" value="2"/>
</dbReference>
<sequence>MVIPEIAWSVANRLSKKSLLSALSVCKGWHHVFEPLAWTRFIARVKDIDNPDIINAMTRNGRFVRELVLIDVQEATVDIIKHCTRLHTLRLHLDAEPKDQRMDAIKSVVLEVILRNQATLRVVDAKHHQAWCDQLYWAVLCCPNLEDLKVKGSDFSEDIQNAFWKILPRLKRLYLNSDHFGIPFKENDLFPNLTHLQFDSSNGRGLLAATLANHCPNLIAIGINSRNDQTFLEGQTFAFANERVELEELGILLGAIPSMKHIDFNERGYGPTQDSKEYLRVLQRHFDTLETIDLRQCRWAQSNIIQGILCSSTHLRVLKADELSGRDVKQGKAWVCLGLEEFDVTMVDMRTKEEDGAASYMDDIFDQLSKLESLKILGLYSFSAYGHDEPPNRMVAPLGFDLERLQPLRRLRVFTLGLSLQELTVEDALWMVRAWPFLEVIEGRLQMDFFIFKEIQDILKNHGVMTELTNAFEVD</sequence>
<name>A0A9P6G243_9FUNG</name>
<dbReference type="SUPFAM" id="SSF81383">
    <property type="entry name" value="F-box domain"/>
    <property type="match status" value="1"/>
</dbReference>
<dbReference type="OrthoDB" id="2354556at2759"/>
<dbReference type="EMBL" id="JAABOA010000306">
    <property type="protein sequence ID" value="KAF9584885.1"/>
    <property type="molecule type" value="Genomic_DNA"/>
</dbReference>
<comment type="caution">
    <text evidence="1">The sequence shown here is derived from an EMBL/GenBank/DDBJ whole genome shotgun (WGS) entry which is preliminary data.</text>
</comment>
<organism evidence="1 2">
    <name type="scientific">Lunasporangiospora selenospora</name>
    <dbReference type="NCBI Taxonomy" id="979761"/>
    <lineage>
        <taxon>Eukaryota</taxon>
        <taxon>Fungi</taxon>
        <taxon>Fungi incertae sedis</taxon>
        <taxon>Mucoromycota</taxon>
        <taxon>Mortierellomycotina</taxon>
        <taxon>Mortierellomycetes</taxon>
        <taxon>Mortierellales</taxon>
        <taxon>Mortierellaceae</taxon>
        <taxon>Lunasporangiospora</taxon>
    </lineage>
</organism>
<dbReference type="SUPFAM" id="SSF52047">
    <property type="entry name" value="RNI-like"/>
    <property type="match status" value="1"/>
</dbReference>
<dbReference type="Proteomes" id="UP000780801">
    <property type="component" value="Unassembled WGS sequence"/>
</dbReference>
<reference evidence="1" key="1">
    <citation type="journal article" date="2020" name="Fungal Divers.">
        <title>Resolving the Mortierellaceae phylogeny through synthesis of multi-gene phylogenetics and phylogenomics.</title>
        <authorList>
            <person name="Vandepol N."/>
            <person name="Liber J."/>
            <person name="Desiro A."/>
            <person name="Na H."/>
            <person name="Kennedy M."/>
            <person name="Barry K."/>
            <person name="Grigoriev I.V."/>
            <person name="Miller A.N."/>
            <person name="O'Donnell K."/>
            <person name="Stajich J.E."/>
            <person name="Bonito G."/>
        </authorList>
    </citation>
    <scope>NUCLEOTIDE SEQUENCE</scope>
    <source>
        <strain evidence="1">KOD1015</strain>
    </source>
</reference>
<dbReference type="InterPro" id="IPR036047">
    <property type="entry name" value="F-box-like_dom_sf"/>
</dbReference>
<evidence type="ECO:0008006" key="3">
    <source>
        <dbReference type="Google" id="ProtNLM"/>
    </source>
</evidence>
<keyword evidence="2" id="KW-1185">Reference proteome</keyword>
<protein>
    <recommendedName>
        <fullName evidence="3">F-box domain-containing protein</fullName>
    </recommendedName>
</protein>
<evidence type="ECO:0000313" key="2">
    <source>
        <dbReference type="Proteomes" id="UP000780801"/>
    </source>
</evidence>
<proteinExistence type="predicted"/>
<dbReference type="AlphaFoldDB" id="A0A9P6G243"/>
<accession>A0A9P6G243</accession>
<gene>
    <name evidence="1" type="ORF">BGW38_004806</name>
</gene>
<dbReference type="InterPro" id="IPR032675">
    <property type="entry name" value="LRR_dom_sf"/>
</dbReference>
<evidence type="ECO:0000313" key="1">
    <source>
        <dbReference type="EMBL" id="KAF9584885.1"/>
    </source>
</evidence>